<dbReference type="GO" id="GO:0000139">
    <property type="term" value="C:Golgi membrane"/>
    <property type="evidence" value="ECO:0007669"/>
    <property type="project" value="UniProtKB-SubCell"/>
</dbReference>
<dbReference type="EMBL" id="SMOL01000401">
    <property type="protein sequence ID" value="KAB2618948.1"/>
    <property type="molecule type" value="Genomic_DNA"/>
</dbReference>
<dbReference type="InterPro" id="IPR004263">
    <property type="entry name" value="Exostosin"/>
</dbReference>
<evidence type="ECO:0000256" key="3">
    <source>
        <dbReference type="ARBA" id="ARBA00022676"/>
    </source>
</evidence>
<evidence type="ECO:0000313" key="9">
    <source>
        <dbReference type="Proteomes" id="UP000327157"/>
    </source>
</evidence>
<dbReference type="PANTHER" id="PTHR11062:SF300">
    <property type="entry name" value="EXOSTOSIN GT47 DOMAIN-CONTAINING PROTEIN"/>
    <property type="match status" value="1"/>
</dbReference>
<evidence type="ECO:0000256" key="2">
    <source>
        <dbReference type="ARBA" id="ARBA00010271"/>
    </source>
</evidence>
<comment type="similarity">
    <text evidence="2">Belongs to the glycosyltransferase 47 family.</text>
</comment>
<dbReference type="InterPro" id="IPR040911">
    <property type="entry name" value="Exostosin_GT47"/>
</dbReference>
<comment type="subcellular location">
    <subcellularLocation>
        <location evidence="1">Golgi apparatus membrane</location>
        <topology evidence="1">Single-pass type II membrane protein</topology>
    </subcellularLocation>
</comment>
<reference evidence="8 9" key="1">
    <citation type="submission" date="2019-09" db="EMBL/GenBank/DDBJ databases">
        <authorList>
            <person name="Ou C."/>
        </authorList>
    </citation>
    <scope>NUCLEOTIDE SEQUENCE [LARGE SCALE GENOMIC DNA]</scope>
    <source>
        <strain evidence="8">S2</strain>
        <tissue evidence="8">Leaf</tissue>
    </source>
</reference>
<keyword evidence="9" id="KW-1185">Reference proteome</keyword>
<dbReference type="AlphaFoldDB" id="A0A5N5GUI3"/>
<evidence type="ECO:0000256" key="6">
    <source>
        <dbReference type="SAM" id="MobiDB-lite"/>
    </source>
</evidence>
<dbReference type="Proteomes" id="UP000327157">
    <property type="component" value="Chromosome 15"/>
</dbReference>
<dbReference type="PANTHER" id="PTHR11062">
    <property type="entry name" value="EXOSTOSIN HEPARAN SULFATE GLYCOSYLTRANSFERASE -RELATED"/>
    <property type="match status" value="1"/>
</dbReference>
<keyword evidence="4" id="KW-0812">Transmembrane</keyword>
<reference evidence="8 9" key="3">
    <citation type="submission" date="2019-11" db="EMBL/GenBank/DDBJ databases">
        <title>A de novo genome assembly of a pear dwarfing rootstock.</title>
        <authorList>
            <person name="Wang F."/>
            <person name="Wang J."/>
            <person name="Li S."/>
            <person name="Zhang Y."/>
            <person name="Fang M."/>
            <person name="Ma L."/>
            <person name="Zhao Y."/>
            <person name="Jiang S."/>
        </authorList>
    </citation>
    <scope>NUCLEOTIDE SEQUENCE [LARGE SCALE GENOMIC DNA]</scope>
    <source>
        <strain evidence="8">S2</strain>
        <tissue evidence="8">Leaf</tissue>
    </source>
</reference>
<proteinExistence type="inferred from homology"/>
<evidence type="ECO:0000256" key="5">
    <source>
        <dbReference type="ARBA" id="ARBA00023034"/>
    </source>
</evidence>
<protein>
    <submittedName>
        <fullName evidence="8">Glycosyltransferase</fullName>
    </submittedName>
</protein>
<reference evidence="9" key="2">
    <citation type="submission" date="2019-10" db="EMBL/GenBank/DDBJ databases">
        <title>A de novo genome assembly of a pear dwarfing rootstock.</title>
        <authorList>
            <person name="Wang F."/>
            <person name="Wang J."/>
            <person name="Li S."/>
            <person name="Zhang Y."/>
            <person name="Fang M."/>
            <person name="Ma L."/>
            <person name="Zhao Y."/>
            <person name="Jiang S."/>
        </authorList>
    </citation>
    <scope>NUCLEOTIDE SEQUENCE [LARGE SCALE GENOMIC DNA]</scope>
</reference>
<evidence type="ECO:0000256" key="4">
    <source>
        <dbReference type="ARBA" id="ARBA00022968"/>
    </source>
</evidence>
<dbReference type="OrthoDB" id="1924787at2759"/>
<dbReference type="Pfam" id="PF03016">
    <property type="entry name" value="Exostosin_GT47"/>
    <property type="match status" value="1"/>
</dbReference>
<sequence length="606" mass="67478">MRPSRNKPVSSLSFILVGLILVLLTLAVILLATSSAFSSSSSSEITSTVAAASAATGDSLPALSSAQPPPPPPPPQPPLLTTAAAAPAPSPAPQILAADVLQETIIQKVEGDVTNYTAKKNDDVANRTVFISGSQLDKVEASLGRARSSIREAALVRNKTSTHQDPDYVPRGPIYRNPNAFHRSYLEMEKVFKIYVYEEGEVPIFHDGPCRSIYSSEGRFIHEMEKGKLYRTKDPHKALVYFLPFSVVNMVQYIYMPETFDRSGMKLAVVDYINLISHKHPFWNRSLGADHFMLSCHDWGPTTTSFVPDLFHNSIRVLCNANTSEGFDPSKDASFPEINLKTSEMPGIGGQPPSKRSTLAFFAGRLHGHIRYLLLNEWKGKDQDVQVYDQLPQGVSYENMLKSSKFCLCPSGYEVASPRVVEAIYAECVPVLISDGYVPPFSDVLNWKSFSVQVPVKNISDIKTILTAISSRQYLRMQRRVKQVQRHFLVNGPPKRYDAFHMIVHSIWLRRLNIRIQDAADVLQETIIQKVEGDVINTVDNNVAANRTVFISGSQLDKVEASLGRARSAIREAAKVRNKTSTHQDPDYVPRGPIYHNPNAFHRYVI</sequence>
<evidence type="ECO:0000313" key="8">
    <source>
        <dbReference type="EMBL" id="KAB2618948.1"/>
    </source>
</evidence>
<feature type="region of interest" description="Disordered" evidence="6">
    <location>
        <begin position="59"/>
        <end position="87"/>
    </location>
</feature>
<keyword evidence="3" id="KW-0328">Glycosyltransferase</keyword>
<gene>
    <name evidence="8" type="ORF">D8674_014817</name>
</gene>
<keyword evidence="8" id="KW-0808">Transferase</keyword>
<feature type="domain" description="Exostosin GT47" evidence="7">
    <location>
        <begin position="189"/>
        <end position="468"/>
    </location>
</feature>
<evidence type="ECO:0000256" key="1">
    <source>
        <dbReference type="ARBA" id="ARBA00004323"/>
    </source>
</evidence>
<evidence type="ECO:0000259" key="7">
    <source>
        <dbReference type="Pfam" id="PF03016"/>
    </source>
</evidence>
<dbReference type="GO" id="GO:0016757">
    <property type="term" value="F:glycosyltransferase activity"/>
    <property type="evidence" value="ECO:0007669"/>
    <property type="project" value="UniProtKB-KW"/>
</dbReference>
<organism evidence="8 9">
    <name type="scientific">Pyrus ussuriensis x Pyrus communis</name>
    <dbReference type="NCBI Taxonomy" id="2448454"/>
    <lineage>
        <taxon>Eukaryota</taxon>
        <taxon>Viridiplantae</taxon>
        <taxon>Streptophyta</taxon>
        <taxon>Embryophyta</taxon>
        <taxon>Tracheophyta</taxon>
        <taxon>Spermatophyta</taxon>
        <taxon>Magnoliopsida</taxon>
        <taxon>eudicotyledons</taxon>
        <taxon>Gunneridae</taxon>
        <taxon>Pentapetalae</taxon>
        <taxon>rosids</taxon>
        <taxon>fabids</taxon>
        <taxon>Rosales</taxon>
        <taxon>Rosaceae</taxon>
        <taxon>Amygdaloideae</taxon>
        <taxon>Maleae</taxon>
        <taxon>Pyrus</taxon>
    </lineage>
</organism>
<keyword evidence="4" id="KW-0735">Signal-anchor</keyword>
<keyword evidence="5" id="KW-0333">Golgi apparatus</keyword>
<name>A0A5N5GUI3_9ROSA</name>
<feature type="compositionally biased region" description="Pro residues" evidence="6">
    <location>
        <begin position="67"/>
        <end position="78"/>
    </location>
</feature>
<accession>A0A5N5GUI3</accession>
<comment type="caution">
    <text evidence="8">The sequence shown here is derived from an EMBL/GenBank/DDBJ whole genome shotgun (WGS) entry which is preliminary data.</text>
</comment>